<evidence type="ECO:0000313" key="2">
    <source>
        <dbReference type="Proteomes" id="UP000050761"/>
    </source>
</evidence>
<reference evidence="3" key="2">
    <citation type="submission" date="2019-09" db="UniProtKB">
        <authorList>
            <consortium name="WormBaseParasite"/>
        </authorList>
    </citation>
    <scope>IDENTIFICATION</scope>
</reference>
<dbReference type="AlphaFoldDB" id="A0A183FG83"/>
<evidence type="ECO:0000313" key="3">
    <source>
        <dbReference type="WBParaSite" id="HPBE_0000563501-mRNA-1"/>
    </source>
</evidence>
<dbReference type="WBParaSite" id="HPBE_0000563501-mRNA-1">
    <property type="protein sequence ID" value="HPBE_0000563501-mRNA-1"/>
    <property type="gene ID" value="HPBE_0000563501"/>
</dbReference>
<accession>A0A183FG83</accession>
<keyword evidence="2" id="KW-1185">Reference proteome</keyword>
<proteinExistence type="predicted"/>
<organism evidence="2 3">
    <name type="scientific">Heligmosomoides polygyrus</name>
    <name type="common">Parasitic roundworm</name>
    <dbReference type="NCBI Taxonomy" id="6339"/>
    <lineage>
        <taxon>Eukaryota</taxon>
        <taxon>Metazoa</taxon>
        <taxon>Ecdysozoa</taxon>
        <taxon>Nematoda</taxon>
        <taxon>Chromadorea</taxon>
        <taxon>Rhabditida</taxon>
        <taxon>Rhabditina</taxon>
        <taxon>Rhabditomorpha</taxon>
        <taxon>Strongyloidea</taxon>
        <taxon>Heligmosomidae</taxon>
        <taxon>Heligmosomoides</taxon>
    </lineage>
</organism>
<accession>A0A3P7WXA2</accession>
<dbReference type="EMBL" id="UZAH01025512">
    <property type="protein sequence ID" value="VDO65316.1"/>
    <property type="molecule type" value="Genomic_DNA"/>
</dbReference>
<gene>
    <name evidence="1" type="ORF">HPBE_LOCUS5636</name>
</gene>
<evidence type="ECO:0000313" key="1">
    <source>
        <dbReference type="EMBL" id="VDO65316.1"/>
    </source>
</evidence>
<reference evidence="1 2" key="1">
    <citation type="submission" date="2018-11" db="EMBL/GenBank/DDBJ databases">
        <authorList>
            <consortium name="Pathogen Informatics"/>
        </authorList>
    </citation>
    <scope>NUCLEOTIDE SEQUENCE [LARGE SCALE GENOMIC DNA]</scope>
</reference>
<dbReference type="Proteomes" id="UP000050761">
    <property type="component" value="Unassembled WGS sequence"/>
</dbReference>
<sequence>MKMPGAVRVHFGGVQTSPRPPAVEERVRCERLAVAGAPCAVATLDICVVFATLCHDVCFSDGAAAAIDMVTAENEADGETERPGRPSQPAIVSCMKHRRPRGRVSHAYSAVVCCDSLLALAIPRRLSH</sequence>
<name>A0A183FG83_HELPZ</name>
<protein>
    <submittedName>
        <fullName evidence="1 3">Uncharacterized protein</fullName>
    </submittedName>
</protein>